<gene>
    <name evidence="3" type="ORF">M3P19_11210</name>
</gene>
<dbReference type="Pfam" id="PF02021">
    <property type="entry name" value="UPF0102"/>
    <property type="match status" value="1"/>
</dbReference>
<evidence type="ECO:0000256" key="2">
    <source>
        <dbReference type="HAMAP-Rule" id="MF_00048"/>
    </source>
</evidence>
<dbReference type="Gene3D" id="3.40.1350.10">
    <property type="match status" value="1"/>
</dbReference>
<reference evidence="3 4" key="1">
    <citation type="submission" date="2022-05" db="EMBL/GenBank/DDBJ databases">
        <authorList>
            <person name="Park J.-S."/>
        </authorList>
    </citation>
    <scope>NUCLEOTIDE SEQUENCE [LARGE SCALE GENOMIC DNA]</scope>
    <source>
        <strain evidence="3 4">2012CJ35-5</strain>
    </source>
</reference>
<dbReference type="EMBL" id="JAMFMA010000002">
    <property type="protein sequence ID" value="MCL6274581.1"/>
    <property type="molecule type" value="Genomic_DNA"/>
</dbReference>
<protein>
    <recommendedName>
        <fullName evidence="2">UPF0102 protein M3P19_11210</fullName>
    </recommendedName>
</protein>
<proteinExistence type="inferred from homology"/>
<evidence type="ECO:0000256" key="1">
    <source>
        <dbReference type="ARBA" id="ARBA00006738"/>
    </source>
</evidence>
<dbReference type="InterPro" id="IPR003509">
    <property type="entry name" value="UPF0102_YraN-like"/>
</dbReference>
<organism evidence="3 4">
    <name type="scientific">Flagellimonas spongiicola</name>
    <dbReference type="NCBI Taxonomy" id="2942208"/>
    <lineage>
        <taxon>Bacteria</taxon>
        <taxon>Pseudomonadati</taxon>
        <taxon>Bacteroidota</taxon>
        <taxon>Flavobacteriia</taxon>
        <taxon>Flavobacteriales</taxon>
        <taxon>Flavobacteriaceae</taxon>
        <taxon>Flagellimonas</taxon>
    </lineage>
</organism>
<dbReference type="RefSeq" id="WP_249657758.1">
    <property type="nucleotide sequence ID" value="NZ_JAMFMA010000002.1"/>
</dbReference>
<keyword evidence="4" id="KW-1185">Reference proteome</keyword>
<dbReference type="InterPro" id="IPR011856">
    <property type="entry name" value="tRNA_endonuc-like_dom_sf"/>
</dbReference>
<dbReference type="Proteomes" id="UP001203607">
    <property type="component" value="Unassembled WGS sequence"/>
</dbReference>
<sequence length="119" mass="13805">MGKHNDFGSEGEQFAVDFLLKAGYEILERNFRYLKAEVDIIAKKDDIMVIVEVKARNDGFLEDMNTVINRKKIKLLTLAADHYVTQNAIEEEVRFDLITIIKKNGGFNLEHVKNAFYFF</sequence>
<accession>A0ABT0PTP0</accession>
<comment type="similarity">
    <text evidence="1 2">Belongs to the UPF0102 family.</text>
</comment>
<evidence type="ECO:0000313" key="4">
    <source>
        <dbReference type="Proteomes" id="UP001203607"/>
    </source>
</evidence>
<comment type="caution">
    <text evidence="3">The sequence shown here is derived from an EMBL/GenBank/DDBJ whole genome shotgun (WGS) entry which is preliminary data.</text>
</comment>
<dbReference type="HAMAP" id="MF_00048">
    <property type="entry name" value="UPF0102"/>
    <property type="match status" value="1"/>
</dbReference>
<evidence type="ECO:0000313" key="3">
    <source>
        <dbReference type="EMBL" id="MCL6274581.1"/>
    </source>
</evidence>
<dbReference type="SUPFAM" id="SSF52980">
    <property type="entry name" value="Restriction endonuclease-like"/>
    <property type="match status" value="1"/>
</dbReference>
<name>A0ABT0PTP0_9FLAO</name>
<dbReference type="PANTHER" id="PTHR34039">
    <property type="entry name" value="UPF0102 PROTEIN YRAN"/>
    <property type="match status" value="1"/>
</dbReference>
<dbReference type="InterPro" id="IPR011335">
    <property type="entry name" value="Restrct_endonuc-II-like"/>
</dbReference>
<dbReference type="PANTHER" id="PTHR34039:SF1">
    <property type="entry name" value="UPF0102 PROTEIN YRAN"/>
    <property type="match status" value="1"/>
</dbReference>